<reference evidence="1" key="1">
    <citation type="submission" date="2021-02" db="EMBL/GenBank/DDBJ databases">
        <authorList>
            <person name="Nowell W R."/>
        </authorList>
    </citation>
    <scope>NUCLEOTIDE SEQUENCE</scope>
</reference>
<sequence length="515" mass="60540">MGTYNEKIDILLHDDIFTNTLNLVSISSTDDNEHIRSIDDRILDHLCINILPNIHHNVKHLLFESMSMERILLAGNYPNLTSMKLFNFGQHIALNYFTDESIFQYIFKYQIKELILENNDYYNCIEGTIVLKEYTKNVYLLIMNLFKNLKSLTIVPSSSIINYPPLFIHDLPSTTFCSSILTNLCINVNSLDDCLYLLDGRLKQLTTFIVQVDCINNDSSIIHNTNDLSNLKCFSLTCFTLTNAYDNRLIPLLRRMTYLEKLTLYIRLVDRSTFVDGTHLHNEILMHMSQLHRFNFYISTQIPIDDSVHHLSDDNMQQTFNNIGYYQTSCIIDYYCSSNAICHVFSLPFIFNRLEMITNRIPSLIFPHVTYLQVVDTIQFNYSFFIRVSRAFTLLKYFTIINIMSPLWNFEEYEADYIQSNSIIIFPHLISLNMNILDKYYIEQFLLDTKTHVPHLTELKLSYRNLKNVTENFTRNATRNNCANIKRISFCDKRDYPNELYIYFPSLEIVSFSII</sequence>
<evidence type="ECO:0000313" key="2">
    <source>
        <dbReference type="Proteomes" id="UP000663882"/>
    </source>
</evidence>
<dbReference type="OrthoDB" id="10012202at2759"/>
<gene>
    <name evidence="1" type="ORF">RFH988_LOCUS2628</name>
</gene>
<proteinExistence type="predicted"/>
<dbReference type="AlphaFoldDB" id="A0A813R3H3"/>
<dbReference type="Proteomes" id="UP000663882">
    <property type="component" value="Unassembled WGS sequence"/>
</dbReference>
<dbReference type="EMBL" id="CAJNOO010000058">
    <property type="protein sequence ID" value="CAF0775980.1"/>
    <property type="molecule type" value="Genomic_DNA"/>
</dbReference>
<accession>A0A813R3H3</accession>
<evidence type="ECO:0000313" key="1">
    <source>
        <dbReference type="EMBL" id="CAF0775980.1"/>
    </source>
</evidence>
<organism evidence="1 2">
    <name type="scientific">Rotaria sordida</name>
    <dbReference type="NCBI Taxonomy" id="392033"/>
    <lineage>
        <taxon>Eukaryota</taxon>
        <taxon>Metazoa</taxon>
        <taxon>Spiralia</taxon>
        <taxon>Gnathifera</taxon>
        <taxon>Rotifera</taxon>
        <taxon>Eurotatoria</taxon>
        <taxon>Bdelloidea</taxon>
        <taxon>Philodinida</taxon>
        <taxon>Philodinidae</taxon>
        <taxon>Rotaria</taxon>
    </lineage>
</organism>
<protein>
    <submittedName>
        <fullName evidence="1">Uncharacterized protein</fullName>
    </submittedName>
</protein>
<comment type="caution">
    <text evidence="1">The sequence shown here is derived from an EMBL/GenBank/DDBJ whole genome shotgun (WGS) entry which is preliminary data.</text>
</comment>
<name>A0A813R3H3_9BILA</name>